<evidence type="ECO:0000313" key="8">
    <source>
        <dbReference type="EMBL" id="PIT63411.1"/>
    </source>
</evidence>
<dbReference type="PANTHER" id="PTHR11046:SF0">
    <property type="entry name" value="OLIGORIBONUCLEASE, MITOCHONDRIAL"/>
    <property type="match status" value="1"/>
</dbReference>
<dbReference type="Gene3D" id="3.30.420.10">
    <property type="entry name" value="Ribonuclease H-like superfamily/Ribonuclease H"/>
    <property type="match status" value="1"/>
</dbReference>
<protein>
    <recommendedName>
        <fullName evidence="5 6">Oligoribonuclease</fullName>
        <ecNumber evidence="6">3.1.-.-</ecNumber>
    </recommendedName>
</protein>
<organism evidence="8 9">
    <name type="scientific">Snodgrassella alvi</name>
    <dbReference type="NCBI Taxonomy" id="1196083"/>
    <lineage>
        <taxon>Bacteria</taxon>
        <taxon>Pseudomonadati</taxon>
        <taxon>Pseudomonadota</taxon>
        <taxon>Betaproteobacteria</taxon>
        <taxon>Neisseriales</taxon>
        <taxon>Neisseriaceae</taxon>
        <taxon>Snodgrassella</taxon>
    </lineage>
</organism>
<dbReference type="InterPro" id="IPR012337">
    <property type="entry name" value="RNaseH-like_sf"/>
</dbReference>
<dbReference type="GO" id="GO:0000175">
    <property type="term" value="F:3'-5'-RNA exonuclease activity"/>
    <property type="evidence" value="ECO:0007669"/>
    <property type="project" value="InterPro"/>
</dbReference>
<evidence type="ECO:0000259" key="7">
    <source>
        <dbReference type="SMART" id="SM00479"/>
    </source>
</evidence>
<evidence type="ECO:0000256" key="1">
    <source>
        <dbReference type="ARBA" id="ARBA00009921"/>
    </source>
</evidence>
<comment type="subcellular location">
    <subcellularLocation>
        <location evidence="6">Cytoplasm</location>
    </subcellularLocation>
</comment>
<dbReference type="GO" id="GO:0005737">
    <property type="term" value="C:cytoplasm"/>
    <property type="evidence" value="ECO:0007669"/>
    <property type="project" value="UniProtKB-SubCell"/>
</dbReference>
<dbReference type="HAMAP" id="MF_00045">
    <property type="entry name" value="Oligoribonuclease"/>
    <property type="match status" value="1"/>
</dbReference>
<dbReference type="SMART" id="SM00479">
    <property type="entry name" value="EXOIII"/>
    <property type="match status" value="1"/>
</dbReference>
<accession>A0A2N9Y577</accession>
<name>A0A2N9Y577_9NEIS</name>
<dbReference type="CDD" id="cd06135">
    <property type="entry name" value="Orn"/>
    <property type="match status" value="1"/>
</dbReference>
<reference evidence="8 9" key="1">
    <citation type="journal article" date="2017" name="MBio">
        <title>Type VI secretion-mediated competition in the bee gut microbiome.</title>
        <authorList>
            <person name="Steele M.I."/>
            <person name="Kwong W.K."/>
            <person name="Powell J.E."/>
            <person name="Whiteley M."/>
            <person name="Moran N.A."/>
        </authorList>
    </citation>
    <scope>NUCLEOTIDE SEQUENCE [LARGE SCALE GENOMIC DNA]</scope>
    <source>
        <strain evidence="8 9">PEB0171</strain>
    </source>
</reference>
<dbReference type="GO" id="GO:0003676">
    <property type="term" value="F:nucleic acid binding"/>
    <property type="evidence" value="ECO:0007669"/>
    <property type="project" value="InterPro"/>
</dbReference>
<dbReference type="RefSeq" id="WP_100116892.1">
    <property type="nucleotide sequence ID" value="NZ_MEIV01000030.1"/>
</dbReference>
<dbReference type="PANTHER" id="PTHR11046">
    <property type="entry name" value="OLIGORIBONUCLEASE, MITOCHONDRIAL"/>
    <property type="match status" value="1"/>
</dbReference>
<evidence type="ECO:0000256" key="3">
    <source>
        <dbReference type="ARBA" id="ARBA00022801"/>
    </source>
</evidence>
<dbReference type="NCBIfam" id="NF003765">
    <property type="entry name" value="PRK05359.1"/>
    <property type="match status" value="1"/>
</dbReference>
<dbReference type="SUPFAM" id="SSF53098">
    <property type="entry name" value="Ribonuclease H-like"/>
    <property type="match status" value="1"/>
</dbReference>
<keyword evidence="3 6" id="KW-0378">Hydrolase</keyword>
<dbReference type="EC" id="3.1.-.-" evidence="6"/>
<sequence length="182" mass="20944">MQNAKNLAWLDMEMTGLNPDTDRIIEVAMIITDSDLNVLAQSEVLVIHQPDSIIDHMDKWNTATHTRTGLVDKVKASTLTEAEAEEKLLAFISEWIPEKASPMCGNSIHQDRRFMVRYMPKLEAYFHYRNLDVSTLKELARRWNPSILKGISKKGAHQALDDIKESIEEMAYYREHFLTIPS</sequence>
<comment type="caution">
    <text evidence="8">The sequence shown here is derived from an EMBL/GenBank/DDBJ whole genome shotgun (WGS) entry which is preliminary data.</text>
</comment>
<feature type="domain" description="Exonuclease" evidence="7">
    <location>
        <begin position="6"/>
        <end position="179"/>
    </location>
</feature>
<dbReference type="InterPro" id="IPR036397">
    <property type="entry name" value="RNaseH_sf"/>
</dbReference>
<dbReference type="EMBL" id="MEIV01000030">
    <property type="protein sequence ID" value="PIT63411.1"/>
    <property type="molecule type" value="Genomic_DNA"/>
</dbReference>
<dbReference type="InterPro" id="IPR013520">
    <property type="entry name" value="Ribonucl_H"/>
</dbReference>
<comment type="similarity">
    <text evidence="1 6">Belongs to the oligoribonuclease family.</text>
</comment>
<keyword evidence="4 6" id="KW-0269">Exonuclease</keyword>
<dbReference type="Pfam" id="PF00929">
    <property type="entry name" value="RNase_T"/>
    <property type="match status" value="1"/>
</dbReference>
<evidence type="ECO:0000256" key="6">
    <source>
        <dbReference type="HAMAP-Rule" id="MF_00045"/>
    </source>
</evidence>
<evidence type="ECO:0000313" key="9">
    <source>
        <dbReference type="Proteomes" id="UP000231094"/>
    </source>
</evidence>
<proteinExistence type="inferred from homology"/>
<keyword evidence="2 6" id="KW-0540">Nuclease</keyword>
<dbReference type="GO" id="GO:0006259">
    <property type="term" value="P:DNA metabolic process"/>
    <property type="evidence" value="ECO:0007669"/>
    <property type="project" value="UniProtKB-ARBA"/>
</dbReference>
<evidence type="ECO:0000256" key="2">
    <source>
        <dbReference type="ARBA" id="ARBA00022722"/>
    </source>
</evidence>
<dbReference type="FunFam" id="3.30.420.10:FF:000003">
    <property type="entry name" value="Oligoribonuclease"/>
    <property type="match status" value="1"/>
</dbReference>
<dbReference type="AlphaFoldDB" id="A0A2N9Y577"/>
<keyword evidence="6" id="KW-0963">Cytoplasm</keyword>
<evidence type="ECO:0000256" key="4">
    <source>
        <dbReference type="ARBA" id="ARBA00022839"/>
    </source>
</evidence>
<feature type="active site" evidence="6">
    <location>
        <position position="128"/>
    </location>
</feature>
<dbReference type="Proteomes" id="UP000231094">
    <property type="component" value="Unassembled WGS sequence"/>
</dbReference>
<comment type="function">
    <text evidence="6">3'-to-5' exoribonuclease specific for small oligoribonucleotides.</text>
</comment>
<gene>
    <name evidence="6" type="primary">orn</name>
    <name evidence="8" type="ORF">BHC47_11205</name>
</gene>
<evidence type="ECO:0000256" key="5">
    <source>
        <dbReference type="ARBA" id="ARBA00070964"/>
    </source>
</evidence>
<dbReference type="InterPro" id="IPR022894">
    <property type="entry name" value="Oligoribonuclease"/>
</dbReference>